<dbReference type="EMBL" id="FXXP01000002">
    <property type="protein sequence ID" value="SMX28288.1"/>
    <property type="molecule type" value="Genomic_DNA"/>
</dbReference>
<protein>
    <submittedName>
        <fullName evidence="1">Uncharacterized protein</fullName>
    </submittedName>
</protein>
<evidence type="ECO:0000313" key="1">
    <source>
        <dbReference type="EMBL" id="SMX28288.1"/>
    </source>
</evidence>
<proteinExistence type="predicted"/>
<evidence type="ECO:0000313" key="2">
    <source>
        <dbReference type="Proteomes" id="UP000225972"/>
    </source>
</evidence>
<keyword evidence="2" id="KW-1185">Reference proteome</keyword>
<dbReference type="AlphaFoldDB" id="A0A238JC87"/>
<sequence>MLRTHNYRDFGVCQAVKLSTLIVIALTMQAGFGV</sequence>
<name>A0A238JC87_9RHOB</name>
<reference evidence="2" key="1">
    <citation type="submission" date="2017-05" db="EMBL/GenBank/DDBJ databases">
        <authorList>
            <person name="Rodrigo-Torres L."/>
            <person name="Arahal R. D."/>
            <person name="Lucena T."/>
        </authorList>
    </citation>
    <scope>NUCLEOTIDE SEQUENCE [LARGE SCALE GENOMIC DNA]</scope>
    <source>
        <strain evidence="2">CECT 8649</strain>
    </source>
</reference>
<organism evidence="1 2">
    <name type="scientific">Pelagimonas phthalicica</name>
    <dbReference type="NCBI Taxonomy" id="1037362"/>
    <lineage>
        <taxon>Bacteria</taxon>
        <taxon>Pseudomonadati</taxon>
        <taxon>Pseudomonadota</taxon>
        <taxon>Alphaproteobacteria</taxon>
        <taxon>Rhodobacterales</taxon>
        <taxon>Roseobacteraceae</taxon>
        <taxon>Pelagimonas</taxon>
    </lineage>
</organism>
<accession>A0A238JC87</accession>
<dbReference type="Proteomes" id="UP000225972">
    <property type="component" value="Unassembled WGS sequence"/>
</dbReference>
<gene>
    <name evidence="1" type="ORF">TRP8649_02404</name>
</gene>